<gene>
    <name evidence="3" type="ORF">MA04_03935</name>
</gene>
<dbReference type="PROSITE" id="PS51257">
    <property type="entry name" value="PROKAR_LIPOPROTEIN"/>
    <property type="match status" value="1"/>
</dbReference>
<sequence length="254" mass="26500">MRFPSFPAGATVLLVASFIAGCGGSDDNNDASPDAGDSASVDGALPVGSAPSADLDSVEEIGIGMGDVNPTTAPVVSDGDAAPADTPTTAVSSRLSALEEQQGDLFEEFQYKTQDLNDAMAAHIAEVAASMAALTARMEKAEARINEANEHLETLEKKVTTVATQRARTASSRAAARRDRPTAPFLLTGVESRGGIDYIGVTPRSATGLADIRFMAIGDQYQGWTLSGISERFATFKVRRETVTVPFSSSDPAP</sequence>
<feature type="region of interest" description="Disordered" evidence="2">
    <location>
        <begin position="26"/>
        <end position="88"/>
    </location>
</feature>
<feature type="coiled-coil region" evidence="1">
    <location>
        <begin position="124"/>
        <end position="165"/>
    </location>
</feature>
<evidence type="ECO:0008006" key="5">
    <source>
        <dbReference type="Google" id="ProtNLM"/>
    </source>
</evidence>
<reference evidence="3" key="1">
    <citation type="submission" date="2012-09" db="EMBL/GenBank/DDBJ databases">
        <title>Genome Sequence of alkane-degrading Bacterium Alcanivorax balearicus MACL04.</title>
        <authorList>
            <person name="Lai Q."/>
            <person name="Shao Z."/>
        </authorList>
    </citation>
    <scope>NUCLEOTIDE SEQUENCE</scope>
    <source>
        <strain evidence="3">MACL04</strain>
    </source>
</reference>
<organism evidence="3 4">
    <name type="scientific">Alloalcanivorax balearicus MACL04</name>
    <dbReference type="NCBI Taxonomy" id="1177182"/>
    <lineage>
        <taxon>Bacteria</taxon>
        <taxon>Pseudomonadati</taxon>
        <taxon>Pseudomonadota</taxon>
        <taxon>Gammaproteobacteria</taxon>
        <taxon>Oceanospirillales</taxon>
        <taxon>Alcanivoracaceae</taxon>
        <taxon>Alloalcanivorax</taxon>
    </lineage>
</organism>
<dbReference type="Proteomes" id="UP001064106">
    <property type="component" value="Unassembled WGS sequence"/>
</dbReference>
<evidence type="ECO:0000256" key="1">
    <source>
        <dbReference type="SAM" id="Coils"/>
    </source>
</evidence>
<evidence type="ECO:0000256" key="2">
    <source>
        <dbReference type="SAM" id="MobiDB-lite"/>
    </source>
</evidence>
<name>A0ABT2R4C7_9GAMM</name>
<proteinExistence type="predicted"/>
<accession>A0ABT2R4C7</accession>
<dbReference type="EMBL" id="ARXS01000035">
    <property type="protein sequence ID" value="MCU5784635.1"/>
    <property type="molecule type" value="Genomic_DNA"/>
</dbReference>
<protein>
    <recommendedName>
        <fullName evidence="5">Secreted protein</fullName>
    </recommendedName>
</protein>
<evidence type="ECO:0000313" key="3">
    <source>
        <dbReference type="EMBL" id="MCU5784635.1"/>
    </source>
</evidence>
<evidence type="ECO:0000313" key="4">
    <source>
        <dbReference type="Proteomes" id="UP001064106"/>
    </source>
</evidence>
<comment type="caution">
    <text evidence="3">The sequence shown here is derived from an EMBL/GenBank/DDBJ whole genome shotgun (WGS) entry which is preliminary data.</text>
</comment>
<keyword evidence="4" id="KW-1185">Reference proteome</keyword>
<keyword evidence="1" id="KW-0175">Coiled coil</keyword>